<proteinExistence type="predicted"/>
<gene>
    <name evidence="1" type="ORF">J1N35_000874</name>
</gene>
<keyword evidence="2" id="KW-1185">Reference proteome</keyword>
<evidence type="ECO:0000313" key="1">
    <source>
        <dbReference type="EMBL" id="KAH1129496.1"/>
    </source>
</evidence>
<accession>A0A9D4AKV9</accession>
<reference evidence="1 2" key="1">
    <citation type="journal article" date="2021" name="Plant Biotechnol. J.">
        <title>Multi-omics assisted identification of the key and species-specific regulatory components of drought-tolerant mechanisms in Gossypium stocksii.</title>
        <authorList>
            <person name="Yu D."/>
            <person name="Ke L."/>
            <person name="Zhang D."/>
            <person name="Wu Y."/>
            <person name="Sun Y."/>
            <person name="Mei J."/>
            <person name="Sun J."/>
            <person name="Sun Y."/>
        </authorList>
    </citation>
    <scope>NUCLEOTIDE SEQUENCE [LARGE SCALE GENOMIC DNA]</scope>
    <source>
        <strain evidence="2">cv. E1</strain>
        <tissue evidence="1">Leaf</tissue>
    </source>
</reference>
<dbReference type="Proteomes" id="UP000828251">
    <property type="component" value="Unassembled WGS sequence"/>
</dbReference>
<dbReference type="AlphaFoldDB" id="A0A9D4AKV9"/>
<organism evidence="1 2">
    <name type="scientific">Gossypium stocksii</name>
    <dbReference type="NCBI Taxonomy" id="47602"/>
    <lineage>
        <taxon>Eukaryota</taxon>
        <taxon>Viridiplantae</taxon>
        <taxon>Streptophyta</taxon>
        <taxon>Embryophyta</taxon>
        <taxon>Tracheophyta</taxon>
        <taxon>Spermatophyta</taxon>
        <taxon>Magnoliopsida</taxon>
        <taxon>eudicotyledons</taxon>
        <taxon>Gunneridae</taxon>
        <taxon>Pentapetalae</taxon>
        <taxon>rosids</taxon>
        <taxon>malvids</taxon>
        <taxon>Malvales</taxon>
        <taxon>Malvaceae</taxon>
        <taxon>Malvoideae</taxon>
        <taxon>Gossypium</taxon>
    </lineage>
</organism>
<dbReference type="EMBL" id="JAIQCV010000001">
    <property type="protein sequence ID" value="KAH1129496.1"/>
    <property type="molecule type" value="Genomic_DNA"/>
</dbReference>
<comment type="caution">
    <text evidence="1">The sequence shown here is derived from an EMBL/GenBank/DDBJ whole genome shotgun (WGS) entry which is preliminary data.</text>
</comment>
<name>A0A9D4AKV9_9ROSI</name>
<protein>
    <submittedName>
        <fullName evidence="1">Uncharacterized protein</fullName>
    </submittedName>
</protein>
<sequence>MMEQIEDRILETHINNLSECSLEVIHGHLRDSGFLYTAHMPKRTKLDPPLISVLVRDGDQRRTRFISPAAIVQLHSRTSIYNLVCKLKGMSLRGQLLMSIGVQHASNYRGSARLNFSLQAIQCFLINTLQSYLTSALRSFSLSALWSYPYKLFVSFLLYFPDMLSVTWLIELLDIVLERELSV</sequence>
<dbReference type="OrthoDB" id="10421547at2759"/>
<evidence type="ECO:0000313" key="2">
    <source>
        <dbReference type="Proteomes" id="UP000828251"/>
    </source>
</evidence>